<dbReference type="AlphaFoldDB" id="A0A654DRM7"/>
<protein>
    <submittedName>
        <fullName evidence="1">Uncharacterized protein</fullName>
    </submittedName>
</protein>
<proteinExistence type="predicted"/>
<dbReference type="Proteomes" id="UP000432350">
    <property type="component" value="Unassembled WGS sequence"/>
</dbReference>
<name>A0A654DRM7_SPHMU</name>
<dbReference type="EMBL" id="CABWMV010000028">
    <property type="protein sequence ID" value="VXD08528.1"/>
    <property type="molecule type" value="Genomic_DNA"/>
</dbReference>
<sequence>MLQRRYSLRFEIVTAMREFYDFTLFMNAQMVVGRANKLTFIFCAHLPKIFFKKSTCIWISPIFE</sequence>
<evidence type="ECO:0000313" key="1">
    <source>
        <dbReference type="EMBL" id="VXD08528.1"/>
    </source>
</evidence>
<evidence type="ECO:0000313" key="2">
    <source>
        <dbReference type="Proteomes" id="UP000432350"/>
    </source>
</evidence>
<reference evidence="1 2" key="1">
    <citation type="submission" date="2019-10" db="EMBL/GenBank/DDBJ databases">
        <authorList>
            <person name="Karimi E."/>
        </authorList>
    </citation>
    <scope>NUCLEOTIDE SEQUENCE [LARGE SCALE GENOMIC DNA]</scope>
    <source>
        <strain evidence="1">Sphingobacterium sp. 8BC</strain>
    </source>
</reference>
<organism evidence="1 2">
    <name type="scientific">Sphingobacterium multivorum</name>
    <dbReference type="NCBI Taxonomy" id="28454"/>
    <lineage>
        <taxon>Bacteria</taxon>
        <taxon>Pseudomonadati</taxon>
        <taxon>Bacteroidota</taxon>
        <taxon>Sphingobacteriia</taxon>
        <taxon>Sphingobacteriales</taxon>
        <taxon>Sphingobacteriaceae</taxon>
        <taxon>Sphingobacterium</taxon>
    </lineage>
</organism>
<accession>A0A654DRM7</accession>
<gene>
    <name evidence="1" type="ORF">SPHINGO8BC_90608</name>
</gene>